<evidence type="ECO:0000313" key="2">
    <source>
        <dbReference type="EMBL" id="CCE35407.1"/>
    </source>
</evidence>
<feature type="region of interest" description="Disordered" evidence="1">
    <location>
        <begin position="1"/>
        <end position="46"/>
    </location>
</feature>
<evidence type="ECO:0000256" key="1">
    <source>
        <dbReference type="SAM" id="MobiDB-lite"/>
    </source>
</evidence>
<accession>M1W7L0</accession>
<organism evidence="2 3">
    <name type="scientific">Claviceps purpurea (strain 20.1)</name>
    <name type="common">Ergot fungus</name>
    <name type="synonym">Sphacelia segetum</name>
    <dbReference type="NCBI Taxonomy" id="1111077"/>
    <lineage>
        <taxon>Eukaryota</taxon>
        <taxon>Fungi</taxon>
        <taxon>Dikarya</taxon>
        <taxon>Ascomycota</taxon>
        <taxon>Pezizomycotina</taxon>
        <taxon>Sordariomycetes</taxon>
        <taxon>Hypocreomycetidae</taxon>
        <taxon>Hypocreales</taxon>
        <taxon>Clavicipitaceae</taxon>
        <taxon>Claviceps</taxon>
    </lineage>
</organism>
<proteinExistence type="predicted"/>
<dbReference type="STRING" id="1111077.M1W7L0"/>
<comment type="caution">
    <text evidence="2">The sequence shown here is derived from an EMBL/GenBank/DDBJ whole genome shotgun (WGS) entry which is preliminary data.</text>
</comment>
<keyword evidence="3" id="KW-1185">Reference proteome</keyword>
<dbReference type="OrthoDB" id="5499944at2759"/>
<dbReference type="AlphaFoldDB" id="M1W7L0"/>
<protein>
    <submittedName>
        <fullName evidence="2">Uncharacterized protein</fullName>
    </submittedName>
</protein>
<name>M1W7L0_CLAP2</name>
<reference evidence="2 3" key="1">
    <citation type="journal article" date="2013" name="PLoS Genet.">
        <title>Plant-symbiotic fungi as chemical engineers: Multi-genome analysis of the Clavicipitaceae reveals dynamics of alkaloid loci.</title>
        <authorList>
            <person name="Schardl C.L."/>
            <person name="Young C.A."/>
            <person name="Hesse U."/>
            <person name="Amyotte S.G."/>
            <person name="Andreeva K."/>
            <person name="Calie P.J."/>
            <person name="Fleetwood D.J."/>
            <person name="Haws D.C."/>
            <person name="Moore N."/>
            <person name="Oeser B."/>
            <person name="Panaccione D.G."/>
            <person name="Schweri K.K."/>
            <person name="Voisey C.R."/>
            <person name="Farman M.L."/>
            <person name="Jaromczyk J.W."/>
            <person name="Roe B.A."/>
            <person name="O'Sullivan D.M."/>
            <person name="Scott B."/>
            <person name="Tudzynski P."/>
            <person name="An Z."/>
            <person name="Arnaoudova E.G."/>
            <person name="Bullock C.T."/>
            <person name="Charlton N.D."/>
            <person name="Chen L."/>
            <person name="Cox M."/>
            <person name="Dinkins R.D."/>
            <person name="Florea S."/>
            <person name="Glenn A.E."/>
            <person name="Gordon A."/>
            <person name="Gueldener U."/>
            <person name="Harris D.R."/>
            <person name="Hollin W."/>
            <person name="Jaromczyk J."/>
            <person name="Johnson R.D."/>
            <person name="Khan A.K."/>
            <person name="Leistner E."/>
            <person name="Leuchtmann A."/>
            <person name="Li C."/>
            <person name="Liu J."/>
            <person name="Liu J."/>
            <person name="Liu M."/>
            <person name="Mace W."/>
            <person name="Machado C."/>
            <person name="Nagabhyru P."/>
            <person name="Pan J."/>
            <person name="Schmid J."/>
            <person name="Sugawara K."/>
            <person name="Steiner U."/>
            <person name="Takach J.E."/>
            <person name="Tanaka E."/>
            <person name="Webb J.S."/>
            <person name="Wilson E.V."/>
            <person name="Wiseman J.L."/>
            <person name="Yoshida R."/>
            <person name="Zeng Z."/>
        </authorList>
    </citation>
    <scope>NUCLEOTIDE SEQUENCE [LARGE SCALE GENOMIC DNA]</scope>
    <source>
        <strain evidence="2 3">20.1</strain>
    </source>
</reference>
<feature type="compositionally biased region" description="Polar residues" evidence="1">
    <location>
        <begin position="14"/>
        <end position="24"/>
    </location>
</feature>
<dbReference type="Proteomes" id="UP000016801">
    <property type="component" value="Unassembled WGS sequence"/>
</dbReference>
<sequence>MDMSTRAPGRTTDHTPGQDPSRSGSLPVHPAGPAPSIDVQRGERQGFQDRLAQAEAEIAMARAARADAETAIAEAEARIALVRAEAEARASVAMHNPRPTLNRDTLGHQRGVSVADAETCGPGDRYFPEIVCTIARDLGVAVAAVDQVYSGKFEPMNLLRLHPERGWCVYENESTAVTNHSSGVLQFKKRTFTASDYGDTPSFFITAFTNFILVYYRLFGVRRLDVLSAQLRFLSYISHLSETYNWGSCLAYAMSRLTAIRDKDVHDVAGWHI</sequence>
<dbReference type="EMBL" id="CAGA01000191">
    <property type="protein sequence ID" value="CCE35407.1"/>
    <property type="molecule type" value="Genomic_DNA"/>
</dbReference>
<dbReference type="HOGENOM" id="CLU_990469_0_0_1"/>
<evidence type="ECO:0000313" key="3">
    <source>
        <dbReference type="Proteomes" id="UP000016801"/>
    </source>
</evidence>
<dbReference type="PhylomeDB" id="M1W7L0"/>
<dbReference type="VEuPathDB" id="FungiDB:CPUR_06836"/>
<gene>
    <name evidence="2" type="ORF">CPUR_06836</name>
</gene>